<feature type="non-terminal residue" evidence="2">
    <location>
        <position position="170"/>
    </location>
</feature>
<dbReference type="CDD" id="cd02440">
    <property type="entry name" value="AdoMet_MTases"/>
    <property type="match status" value="1"/>
</dbReference>
<protein>
    <submittedName>
        <fullName evidence="2">Class I SAM-dependent methyltransferase</fullName>
    </submittedName>
</protein>
<evidence type="ECO:0000313" key="2">
    <source>
        <dbReference type="EMBL" id="MCA9730467.1"/>
    </source>
</evidence>
<keyword evidence="2" id="KW-0489">Methyltransferase</keyword>
<dbReference type="Proteomes" id="UP000697710">
    <property type="component" value="Unassembled WGS sequence"/>
</dbReference>
<feature type="non-terminal residue" evidence="2">
    <location>
        <position position="1"/>
    </location>
</feature>
<dbReference type="Pfam" id="PF13847">
    <property type="entry name" value="Methyltransf_31"/>
    <property type="match status" value="1"/>
</dbReference>
<dbReference type="GO" id="GO:0032259">
    <property type="term" value="P:methylation"/>
    <property type="evidence" value="ECO:0007669"/>
    <property type="project" value="UniProtKB-KW"/>
</dbReference>
<proteinExistence type="predicted"/>
<gene>
    <name evidence="2" type="ORF">KC729_22505</name>
</gene>
<sequence length="170" mass="18541">GMNRNLFLQDLGTEYLAQIPEVHARLSSGEPAHIADIGCGVGWSAIGMARAYPNVLVDGFDLDEASVREARRLIQASGVADRVQVHLRDATDDHLAGRYDLVTAFECIHDMSDPVSALRTMRRLAGEQGTVLVMDERVAETFDPAAGDVERYMYGFSVLHCLPAGLAEQP</sequence>
<dbReference type="AlphaFoldDB" id="A0A956RSA2"/>
<name>A0A956RSA2_UNCEI</name>
<dbReference type="InterPro" id="IPR053173">
    <property type="entry name" value="SAM-binding_MTase"/>
</dbReference>
<dbReference type="InterPro" id="IPR029063">
    <property type="entry name" value="SAM-dependent_MTases_sf"/>
</dbReference>
<feature type="domain" description="Methyltransferase" evidence="1">
    <location>
        <begin position="33"/>
        <end position="146"/>
    </location>
</feature>
<reference evidence="2" key="1">
    <citation type="submission" date="2020-04" db="EMBL/GenBank/DDBJ databases">
        <authorList>
            <person name="Zhang T."/>
        </authorList>
    </citation>
    <scope>NUCLEOTIDE SEQUENCE</scope>
    <source>
        <strain evidence="2">HKST-UBA01</strain>
    </source>
</reference>
<evidence type="ECO:0000259" key="1">
    <source>
        <dbReference type="Pfam" id="PF13847"/>
    </source>
</evidence>
<comment type="caution">
    <text evidence="2">The sequence shown here is derived from an EMBL/GenBank/DDBJ whole genome shotgun (WGS) entry which is preliminary data.</text>
</comment>
<dbReference type="EMBL" id="JAGQHR010001237">
    <property type="protein sequence ID" value="MCA9730467.1"/>
    <property type="molecule type" value="Genomic_DNA"/>
</dbReference>
<organism evidence="2 3">
    <name type="scientific">Eiseniibacteriota bacterium</name>
    <dbReference type="NCBI Taxonomy" id="2212470"/>
    <lineage>
        <taxon>Bacteria</taxon>
        <taxon>Candidatus Eiseniibacteriota</taxon>
    </lineage>
</organism>
<dbReference type="SUPFAM" id="SSF53335">
    <property type="entry name" value="S-adenosyl-L-methionine-dependent methyltransferases"/>
    <property type="match status" value="1"/>
</dbReference>
<dbReference type="InterPro" id="IPR025714">
    <property type="entry name" value="Methyltranfer_dom"/>
</dbReference>
<dbReference type="GO" id="GO:0008168">
    <property type="term" value="F:methyltransferase activity"/>
    <property type="evidence" value="ECO:0007669"/>
    <property type="project" value="UniProtKB-KW"/>
</dbReference>
<reference evidence="2" key="2">
    <citation type="journal article" date="2021" name="Microbiome">
        <title>Successional dynamics and alternative stable states in a saline activated sludge microbial community over 9 years.</title>
        <authorList>
            <person name="Wang Y."/>
            <person name="Ye J."/>
            <person name="Ju F."/>
            <person name="Liu L."/>
            <person name="Boyd J.A."/>
            <person name="Deng Y."/>
            <person name="Parks D.H."/>
            <person name="Jiang X."/>
            <person name="Yin X."/>
            <person name="Woodcroft B.J."/>
            <person name="Tyson G.W."/>
            <person name="Hugenholtz P."/>
            <person name="Polz M.F."/>
            <person name="Zhang T."/>
        </authorList>
    </citation>
    <scope>NUCLEOTIDE SEQUENCE</scope>
    <source>
        <strain evidence="2">HKST-UBA01</strain>
    </source>
</reference>
<dbReference type="PANTHER" id="PTHR45128">
    <property type="entry name" value="METHYLTRANSFERASE TYPE 11"/>
    <property type="match status" value="1"/>
</dbReference>
<dbReference type="Gene3D" id="3.40.50.150">
    <property type="entry name" value="Vaccinia Virus protein VP39"/>
    <property type="match status" value="1"/>
</dbReference>
<keyword evidence="2" id="KW-0808">Transferase</keyword>
<accession>A0A956RSA2</accession>
<evidence type="ECO:0000313" key="3">
    <source>
        <dbReference type="Proteomes" id="UP000697710"/>
    </source>
</evidence>